<reference evidence="3" key="1">
    <citation type="submission" date="2016-11" db="EMBL/GenBank/DDBJ databases">
        <authorList>
            <person name="Shukria A."/>
            <person name="Stevens D.C."/>
        </authorList>
    </citation>
    <scope>NUCLEOTIDE SEQUENCE [LARGE SCALE GENOMIC DNA]</scope>
    <source>
        <strain evidence="3">Cbfe23</strain>
    </source>
</reference>
<protein>
    <submittedName>
        <fullName evidence="2">Uncharacterized protein</fullName>
    </submittedName>
</protein>
<comment type="caution">
    <text evidence="2">The sequence shown here is derived from an EMBL/GenBank/DDBJ whole genome shotgun (WGS) entry which is preliminary data.</text>
</comment>
<keyword evidence="1" id="KW-0812">Transmembrane</keyword>
<keyword evidence="1" id="KW-0472">Membrane</keyword>
<evidence type="ECO:0000313" key="3">
    <source>
        <dbReference type="Proteomes" id="UP000182229"/>
    </source>
</evidence>
<proteinExistence type="predicted"/>
<organism evidence="2 3">
    <name type="scientific">Cystobacter ferrugineus</name>
    <dbReference type="NCBI Taxonomy" id="83449"/>
    <lineage>
        <taxon>Bacteria</taxon>
        <taxon>Pseudomonadati</taxon>
        <taxon>Myxococcota</taxon>
        <taxon>Myxococcia</taxon>
        <taxon>Myxococcales</taxon>
        <taxon>Cystobacterineae</taxon>
        <taxon>Archangiaceae</taxon>
        <taxon>Cystobacter</taxon>
    </lineage>
</organism>
<feature type="transmembrane region" description="Helical" evidence="1">
    <location>
        <begin position="31"/>
        <end position="51"/>
    </location>
</feature>
<accession>A0A1L9B2T4</accession>
<dbReference type="AlphaFoldDB" id="A0A1L9B2T4"/>
<dbReference type="EMBL" id="MPIN01000010">
    <property type="protein sequence ID" value="OJH36581.1"/>
    <property type="molecule type" value="Genomic_DNA"/>
</dbReference>
<feature type="transmembrane region" description="Helical" evidence="1">
    <location>
        <begin position="175"/>
        <end position="200"/>
    </location>
</feature>
<dbReference type="RefSeq" id="WP_071902466.1">
    <property type="nucleotide sequence ID" value="NZ_MPIN01000010.1"/>
</dbReference>
<sequence length="235" mass="25635">MDLPSDLEDLLAEVHYSRYGLAQLRWPKLTLGAYWTAGLGTACTTCLSVLTQQAPHQWIALLLGGGVVTGGIALLVQHGVIAARSRADGHKLSGMAEALSSIRNAQVRDARRFLAEKGYRTQGSVETLFEWVKSHLGEASARSLSMPAFFLMVFSFFLAVLSQALIPMAGPRMAVGVAFVLLSSAGLAHALWQLMIYPFLTSDRRKLQAARNLLDHVLHDMRRAPPVPLILHPSP</sequence>
<reference evidence="2 3" key="2">
    <citation type="submission" date="2016-12" db="EMBL/GenBank/DDBJ databases">
        <title>Draft Genome Sequence of Cystobacter ferrugineus Strain Cbfe23.</title>
        <authorList>
            <person name="Akbar S."/>
            <person name="Dowd S.E."/>
            <person name="Stevens D.C."/>
        </authorList>
    </citation>
    <scope>NUCLEOTIDE SEQUENCE [LARGE SCALE GENOMIC DNA]</scope>
    <source>
        <strain evidence="2 3">Cbfe23</strain>
    </source>
</reference>
<name>A0A1L9B2T4_9BACT</name>
<feature type="transmembrane region" description="Helical" evidence="1">
    <location>
        <begin position="148"/>
        <end position="169"/>
    </location>
</feature>
<gene>
    <name evidence="2" type="ORF">BON30_33025</name>
</gene>
<evidence type="ECO:0000256" key="1">
    <source>
        <dbReference type="SAM" id="Phobius"/>
    </source>
</evidence>
<feature type="transmembrane region" description="Helical" evidence="1">
    <location>
        <begin position="57"/>
        <end position="76"/>
    </location>
</feature>
<dbReference type="Proteomes" id="UP000182229">
    <property type="component" value="Unassembled WGS sequence"/>
</dbReference>
<keyword evidence="1" id="KW-1133">Transmembrane helix</keyword>
<keyword evidence="3" id="KW-1185">Reference proteome</keyword>
<evidence type="ECO:0000313" key="2">
    <source>
        <dbReference type="EMBL" id="OJH36581.1"/>
    </source>
</evidence>